<dbReference type="AlphaFoldDB" id="A0A367L612"/>
<keyword evidence="2" id="KW-0732">Signal</keyword>
<organism evidence="3 4">
    <name type="scientific">Ophiocordyceps polyrhachis-furcata BCC 54312</name>
    <dbReference type="NCBI Taxonomy" id="1330021"/>
    <lineage>
        <taxon>Eukaryota</taxon>
        <taxon>Fungi</taxon>
        <taxon>Dikarya</taxon>
        <taxon>Ascomycota</taxon>
        <taxon>Pezizomycotina</taxon>
        <taxon>Sordariomycetes</taxon>
        <taxon>Hypocreomycetidae</taxon>
        <taxon>Hypocreales</taxon>
        <taxon>Ophiocordycipitaceae</taxon>
        <taxon>Ophiocordyceps</taxon>
    </lineage>
</organism>
<evidence type="ECO:0000256" key="2">
    <source>
        <dbReference type="SAM" id="SignalP"/>
    </source>
</evidence>
<feature type="signal peptide" evidence="2">
    <location>
        <begin position="1"/>
        <end position="18"/>
    </location>
</feature>
<protein>
    <submittedName>
        <fullName evidence="3">Uncharacterized protein</fullName>
    </submittedName>
</protein>
<evidence type="ECO:0000256" key="1">
    <source>
        <dbReference type="SAM" id="MobiDB-lite"/>
    </source>
</evidence>
<evidence type="ECO:0000313" key="3">
    <source>
        <dbReference type="EMBL" id="RCI09861.1"/>
    </source>
</evidence>
<accession>A0A367L612</accession>
<sequence length="66" mass="7182">MKLHQVISAIALATLVASSPSPEPEPAPRRGRPPPQGCHSAFARSPDFIQDFQLLLCPGLLPLQRR</sequence>
<proteinExistence type="predicted"/>
<dbReference type="EMBL" id="LKCN02000014">
    <property type="protein sequence ID" value="RCI09861.1"/>
    <property type="molecule type" value="Genomic_DNA"/>
</dbReference>
<comment type="caution">
    <text evidence="3">The sequence shown here is derived from an EMBL/GenBank/DDBJ whole genome shotgun (WGS) entry which is preliminary data.</text>
</comment>
<feature type="region of interest" description="Disordered" evidence="1">
    <location>
        <begin position="18"/>
        <end position="42"/>
    </location>
</feature>
<name>A0A367L612_9HYPO</name>
<feature type="chain" id="PRO_5017084577" evidence="2">
    <location>
        <begin position="19"/>
        <end position="66"/>
    </location>
</feature>
<gene>
    <name evidence="3" type="ORF">L249_3852</name>
</gene>
<dbReference type="Proteomes" id="UP000253664">
    <property type="component" value="Unassembled WGS sequence"/>
</dbReference>
<keyword evidence="4" id="KW-1185">Reference proteome</keyword>
<evidence type="ECO:0000313" key="4">
    <source>
        <dbReference type="Proteomes" id="UP000253664"/>
    </source>
</evidence>
<reference evidence="3 4" key="1">
    <citation type="journal article" date="2015" name="BMC Genomics">
        <title>Insights from the genome of Ophiocordyceps polyrhachis-furcata to pathogenicity and host specificity in insect fungi.</title>
        <authorList>
            <person name="Wichadakul D."/>
            <person name="Kobmoo N."/>
            <person name="Ingsriswang S."/>
            <person name="Tangphatsornruang S."/>
            <person name="Chantasingh D."/>
            <person name="Luangsa-ard J.J."/>
            <person name="Eurwilaichitr L."/>
        </authorList>
    </citation>
    <scope>NUCLEOTIDE SEQUENCE [LARGE SCALE GENOMIC DNA]</scope>
    <source>
        <strain evidence="3 4">BCC 54312</strain>
    </source>
</reference>